<evidence type="ECO:0008006" key="4">
    <source>
        <dbReference type="Google" id="ProtNLM"/>
    </source>
</evidence>
<dbReference type="EMBL" id="JAPUFD010000011">
    <property type="protein sequence ID" value="MDI1490064.1"/>
    <property type="molecule type" value="Genomic_DNA"/>
</dbReference>
<proteinExistence type="predicted"/>
<gene>
    <name evidence="2" type="ORF">OHK93_001263</name>
</gene>
<accession>A0AA43TW29</accession>
<feature type="region of interest" description="Disordered" evidence="1">
    <location>
        <begin position="33"/>
        <end position="67"/>
    </location>
</feature>
<reference evidence="2" key="1">
    <citation type="journal article" date="2023" name="Genome Biol. Evol.">
        <title>First Whole Genome Sequence and Flow Cytometry Genome Size Data for the Lichen-Forming Fungus Ramalina farinacea (Ascomycota).</title>
        <authorList>
            <person name="Llewellyn T."/>
            <person name="Mian S."/>
            <person name="Hill R."/>
            <person name="Leitch I.J."/>
            <person name="Gaya E."/>
        </authorList>
    </citation>
    <scope>NUCLEOTIDE SEQUENCE</scope>
    <source>
        <strain evidence="2">LIQ254RAFAR</strain>
    </source>
</reference>
<name>A0AA43TW29_9LECA</name>
<feature type="compositionally biased region" description="Polar residues" evidence="1">
    <location>
        <begin position="47"/>
        <end position="67"/>
    </location>
</feature>
<comment type="caution">
    <text evidence="2">The sequence shown here is derived from an EMBL/GenBank/DDBJ whole genome shotgun (WGS) entry which is preliminary data.</text>
</comment>
<feature type="region of interest" description="Disordered" evidence="1">
    <location>
        <begin position="83"/>
        <end position="198"/>
    </location>
</feature>
<organism evidence="2 3">
    <name type="scientific">Ramalina farinacea</name>
    <dbReference type="NCBI Taxonomy" id="258253"/>
    <lineage>
        <taxon>Eukaryota</taxon>
        <taxon>Fungi</taxon>
        <taxon>Dikarya</taxon>
        <taxon>Ascomycota</taxon>
        <taxon>Pezizomycotina</taxon>
        <taxon>Lecanoromycetes</taxon>
        <taxon>OSLEUM clade</taxon>
        <taxon>Lecanoromycetidae</taxon>
        <taxon>Lecanorales</taxon>
        <taxon>Lecanorineae</taxon>
        <taxon>Ramalinaceae</taxon>
        <taxon>Ramalina</taxon>
    </lineage>
</organism>
<dbReference type="Proteomes" id="UP001161017">
    <property type="component" value="Unassembled WGS sequence"/>
</dbReference>
<dbReference type="AlphaFoldDB" id="A0AA43TW29"/>
<sequence>MAYWIEAPAPDYLQILEVSPAVLMAISRHQPKTVESLPEPSPGNAKESMQSGTAAAHSTPNMSPSSIHALSVQAAAEVTGVSPMPATAARSKRRQETQQAGSGAKKRKIVTKEVQPQVPHGNADAQRGKRGDDTLSEVLLSKKGQSMEAGDPTISNSNGPQPGIGRVQPHPSVDPTARTGGDSSSSLDEESWQPPVQHPRAGYKRCLACKLTFRDLLAFQSHFDGKHQDDASDPSDLCTEETSSGVLVCGECGDRVKRVNFGRHCNRHRGTNVRCPGCGAEYVRNQSLYRHQARAKSPCSRYEPAKKNGKYIRQKLVKV</sequence>
<evidence type="ECO:0000313" key="2">
    <source>
        <dbReference type="EMBL" id="MDI1490064.1"/>
    </source>
</evidence>
<keyword evidence="3" id="KW-1185">Reference proteome</keyword>
<evidence type="ECO:0000256" key="1">
    <source>
        <dbReference type="SAM" id="MobiDB-lite"/>
    </source>
</evidence>
<evidence type="ECO:0000313" key="3">
    <source>
        <dbReference type="Proteomes" id="UP001161017"/>
    </source>
</evidence>
<protein>
    <recommendedName>
        <fullName evidence="4">C2H2-type domain-containing protein</fullName>
    </recommendedName>
</protein>